<evidence type="ECO:0000313" key="1">
    <source>
        <dbReference type="EMBL" id="QGG46836.1"/>
    </source>
</evidence>
<dbReference type="Proteomes" id="UP000366051">
    <property type="component" value="Chromosome"/>
</dbReference>
<dbReference type="OrthoDB" id="9785699at2"/>
<dbReference type="InterPro" id="IPR046632">
    <property type="entry name" value="DUF6744"/>
</dbReference>
<dbReference type="RefSeq" id="WP_153724334.1">
    <property type="nucleotide sequence ID" value="NZ_CP045875.1"/>
</dbReference>
<gene>
    <name evidence="1" type="ORF">FTV88_0658</name>
</gene>
<organism evidence="1 2">
    <name type="scientific">Heliorestis convoluta</name>
    <dbReference type="NCBI Taxonomy" id="356322"/>
    <lineage>
        <taxon>Bacteria</taxon>
        <taxon>Bacillati</taxon>
        <taxon>Bacillota</taxon>
        <taxon>Clostridia</taxon>
        <taxon>Eubacteriales</taxon>
        <taxon>Heliobacteriaceae</taxon>
        <taxon>Heliorestis</taxon>
    </lineage>
</organism>
<keyword evidence="2" id="KW-1185">Reference proteome</keyword>
<reference evidence="2" key="1">
    <citation type="submission" date="2019-11" db="EMBL/GenBank/DDBJ databases">
        <title>Genome sequence of Heliorestis convoluta strain HH, an alkaliphilic and minimalistic phototrophic bacterium from a soda lake in Egypt.</title>
        <authorList>
            <person name="Dewey E.D."/>
            <person name="Stokes L.M."/>
            <person name="Burchell B.M."/>
            <person name="Shaffer K.N."/>
            <person name="Huntington A.M."/>
            <person name="Baker J.M."/>
            <person name="Nadendla S."/>
            <person name="Giglio M.G."/>
            <person name="Touchman J.W."/>
            <person name="Blankenship R.E."/>
            <person name="Madigan M.T."/>
            <person name="Sattley W.M."/>
        </authorList>
    </citation>
    <scope>NUCLEOTIDE SEQUENCE [LARGE SCALE GENOMIC DNA]</scope>
    <source>
        <strain evidence="2">HH</strain>
    </source>
</reference>
<name>A0A5Q2N017_9FIRM</name>
<sequence length="313" mass="35010">MSKIENLAAVGKGEATNRLGDLIAFAVSEQAALKRLELRKLLIKSGVSEDFMPRQRSAADAFRCATTELERIGQSLTAEQNKKDSDEHLNILVRDVVADKEQIIRSLVVEKVDKKQGELRYKPGEAILKFSREDEDFVAHSTSSESAVVQVIGEARKSFEYYLTYVTARNVRELVNQVLKSVNAVQIRPGLYFVPEAHEQTTQGLKKLISALDESKAQIIPVVDMEDSRDMIRDGLRERLEQALREMAKGLKNPDISKGELNKLLKSAKENIKSFKEYEILLSGEMEGLQTYLSSLKVQTQQLAEKAAIEGAA</sequence>
<protein>
    <submittedName>
        <fullName evidence="1">Uncharacterized protein</fullName>
    </submittedName>
</protein>
<dbReference type="KEGG" id="hcv:FTV88_0658"/>
<dbReference type="AlphaFoldDB" id="A0A5Q2N017"/>
<dbReference type="Pfam" id="PF20529">
    <property type="entry name" value="DUF6744"/>
    <property type="match status" value="1"/>
</dbReference>
<dbReference type="EMBL" id="CP045875">
    <property type="protein sequence ID" value="QGG46836.1"/>
    <property type="molecule type" value="Genomic_DNA"/>
</dbReference>
<accession>A0A5Q2N017</accession>
<evidence type="ECO:0000313" key="2">
    <source>
        <dbReference type="Proteomes" id="UP000366051"/>
    </source>
</evidence>
<proteinExistence type="predicted"/>